<organism evidence="1 2">
    <name type="scientific">Aspergillus tanneri</name>
    <dbReference type="NCBI Taxonomy" id="1220188"/>
    <lineage>
        <taxon>Eukaryota</taxon>
        <taxon>Fungi</taxon>
        <taxon>Dikarya</taxon>
        <taxon>Ascomycota</taxon>
        <taxon>Pezizomycotina</taxon>
        <taxon>Eurotiomycetes</taxon>
        <taxon>Eurotiomycetidae</taxon>
        <taxon>Eurotiales</taxon>
        <taxon>Aspergillaceae</taxon>
        <taxon>Aspergillus</taxon>
        <taxon>Aspergillus subgen. Circumdati</taxon>
    </lineage>
</organism>
<dbReference type="EMBL" id="QUQM01000013">
    <property type="protein sequence ID" value="KAA8641365.1"/>
    <property type="molecule type" value="Genomic_DNA"/>
</dbReference>
<dbReference type="GeneID" id="54324669"/>
<gene>
    <name evidence="1" type="ORF">ATNIH1004_001967</name>
</gene>
<accession>A0A5M9M307</accession>
<comment type="caution">
    <text evidence="1">The sequence shown here is derived from an EMBL/GenBank/DDBJ whole genome shotgun (WGS) entry which is preliminary data.</text>
</comment>
<dbReference type="AlphaFoldDB" id="A0A5M9M307"/>
<proteinExistence type="predicted"/>
<reference evidence="1 2" key="1">
    <citation type="submission" date="2019-08" db="EMBL/GenBank/DDBJ databases">
        <title>The genome sequence of a newly discovered highly antifungal drug resistant Aspergillus species, Aspergillus tanneri NIH 1004.</title>
        <authorList>
            <person name="Mounaud S."/>
            <person name="Singh I."/>
            <person name="Joardar V."/>
            <person name="Pakala S."/>
            <person name="Pakala S."/>
            <person name="Venepally P."/>
            <person name="Chung J.K."/>
            <person name="Losada L."/>
            <person name="Nierman W.C."/>
        </authorList>
    </citation>
    <scope>NUCLEOTIDE SEQUENCE [LARGE SCALE GENOMIC DNA]</scope>
    <source>
        <strain evidence="1 2">NIH1004</strain>
    </source>
</reference>
<dbReference type="Proteomes" id="UP000324241">
    <property type="component" value="Unassembled WGS sequence"/>
</dbReference>
<protein>
    <submittedName>
        <fullName evidence="1">Uncharacterized protein</fullName>
    </submittedName>
</protein>
<evidence type="ECO:0000313" key="2">
    <source>
        <dbReference type="Proteomes" id="UP000324241"/>
    </source>
</evidence>
<evidence type="ECO:0000313" key="1">
    <source>
        <dbReference type="EMBL" id="KAA8641365.1"/>
    </source>
</evidence>
<sequence>MMNQQGRCCQLHLEDQTPLYKRARAQRHRTGQWWGWNRCWKLKGISSSPPPSHSNPRGNYPEEPCLAALLDTSPRASRLQLVSWYGDIALTRRAAGALTRSYFDIVMLTDKGVAVHGSRECFELRNGRPVHYNNGRGYMPD</sequence>
<name>A0A5M9M307_9EURO</name>
<dbReference type="RefSeq" id="XP_033420727.1">
    <property type="nucleotide sequence ID" value="XM_033566662.1"/>
</dbReference>